<organism evidence="1 2">
    <name type="scientific">Collinsella ihumii</name>
    <dbReference type="NCBI Taxonomy" id="1720204"/>
    <lineage>
        <taxon>Bacteria</taxon>
        <taxon>Bacillati</taxon>
        <taxon>Actinomycetota</taxon>
        <taxon>Coriobacteriia</taxon>
        <taxon>Coriobacteriales</taxon>
        <taxon>Coriobacteriaceae</taxon>
        <taxon>Collinsella</taxon>
    </lineage>
</organism>
<protein>
    <submittedName>
        <fullName evidence="1">HI0074 family nucleotidyltransferase substrate-binding subunit</fullName>
    </submittedName>
</protein>
<reference evidence="1" key="1">
    <citation type="journal article" date="2021" name="PeerJ">
        <title>Extensive microbial diversity within the chicken gut microbiome revealed by metagenomics and culture.</title>
        <authorList>
            <person name="Gilroy R."/>
            <person name="Ravi A."/>
            <person name="Getino M."/>
            <person name="Pursley I."/>
            <person name="Horton D.L."/>
            <person name="Alikhan N.F."/>
            <person name="Baker D."/>
            <person name="Gharbi K."/>
            <person name="Hall N."/>
            <person name="Watson M."/>
            <person name="Adriaenssens E.M."/>
            <person name="Foster-Nyarko E."/>
            <person name="Jarju S."/>
            <person name="Secka A."/>
            <person name="Antonio M."/>
            <person name="Oren A."/>
            <person name="Chaudhuri R.R."/>
            <person name="La Ragione R."/>
            <person name="Hildebrand F."/>
            <person name="Pallen M.J."/>
        </authorList>
    </citation>
    <scope>NUCLEOTIDE SEQUENCE</scope>
    <source>
        <strain evidence="1">ChiGjej2B2-7701</strain>
    </source>
</reference>
<dbReference type="Gene3D" id="1.20.120.330">
    <property type="entry name" value="Nucleotidyltransferases domain 2"/>
    <property type="match status" value="1"/>
</dbReference>
<gene>
    <name evidence="1" type="ORF">K8U80_06125</name>
</gene>
<name>A0A921LQG9_9ACTN</name>
<dbReference type="SUPFAM" id="SSF81593">
    <property type="entry name" value="Nucleotidyltransferase substrate binding subunit/domain"/>
    <property type="match status" value="1"/>
</dbReference>
<dbReference type="Proteomes" id="UP000746751">
    <property type="component" value="Unassembled WGS sequence"/>
</dbReference>
<reference evidence="1" key="2">
    <citation type="submission" date="2021-09" db="EMBL/GenBank/DDBJ databases">
        <authorList>
            <person name="Gilroy R."/>
        </authorList>
    </citation>
    <scope>NUCLEOTIDE SEQUENCE</scope>
    <source>
        <strain evidence="1">ChiGjej2B2-7701</strain>
    </source>
</reference>
<dbReference type="AlphaFoldDB" id="A0A921LQG9"/>
<evidence type="ECO:0000313" key="1">
    <source>
        <dbReference type="EMBL" id="HJG30956.1"/>
    </source>
</evidence>
<comment type="caution">
    <text evidence="1">The sequence shown here is derived from an EMBL/GenBank/DDBJ whole genome shotgun (WGS) entry which is preliminary data.</text>
</comment>
<accession>A0A921LQG9</accession>
<evidence type="ECO:0000313" key="2">
    <source>
        <dbReference type="Proteomes" id="UP000746751"/>
    </source>
</evidence>
<dbReference type="InterPro" id="IPR010235">
    <property type="entry name" value="HepT"/>
</dbReference>
<dbReference type="Pfam" id="PF08780">
    <property type="entry name" value="NTase_sub_bind"/>
    <property type="match status" value="1"/>
</dbReference>
<dbReference type="NCBIfam" id="TIGR01987">
    <property type="entry name" value="HI0074"/>
    <property type="match status" value="1"/>
</dbReference>
<sequence length="136" mass="15745">MKKLDNYRSALRVLEQAPLQDRTNEFVQSGIIGKFSLQFELGWKLLGALLIYEGDQVSASGSPREIIKRAFRYFDGMDEEAWLSMLRDRNDMTRIYDAVRASALVERIVDDYIPVFQRLEAFVLERYATGELDELA</sequence>
<proteinExistence type="predicted"/>
<dbReference type="EMBL" id="DYVF01000041">
    <property type="protein sequence ID" value="HJG30956.1"/>
    <property type="molecule type" value="Genomic_DNA"/>
</dbReference>